<feature type="transmembrane region" description="Helical" evidence="2">
    <location>
        <begin position="267"/>
        <end position="288"/>
    </location>
</feature>
<feature type="transmembrane region" description="Helical" evidence="2">
    <location>
        <begin position="346"/>
        <end position="366"/>
    </location>
</feature>
<keyword evidence="2" id="KW-0472">Membrane</keyword>
<evidence type="ECO:0008006" key="5">
    <source>
        <dbReference type="Google" id="ProtNLM"/>
    </source>
</evidence>
<dbReference type="STRING" id="185761.SAMN05660282_00503"/>
<feature type="transmembrane region" description="Helical" evidence="2">
    <location>
        <begin position="20"/>
        <end position="40"/>
    </location>
</feature>
<keyword evidence="2" id="KW-1133">Transmembrane helix</keyword>
<dbReference type="RefSeq" id="WP_092284073.1">
    <property type="nucleotide sequence ID" value="NZ_FOPJ01000002.1"/>
</dbReference>
<name>A0A1I2QLI6_9CORY</name>
<feature type="transmembrane region" description="Helical" evidence="2">
    <location>
        <begin position="321"/>
        <end position="340"/>
    </location>
</feature>
<organism evidence="3 4">
    <name type="scientific">Corynebacterium spheniscorum</name>
    <dbReference type="NCBI Taxonomy" id="185761"/>
    <lineage>
        <taxon>Bacteria</taxon>
        <taxon>Bacillati</taxon>
        <taxon>Actinomycetota</taxon>
        <taxon>Actinomycetes</taxon>
        <taxon>Mycobacteriales</taxon>
        <taxon>Corynebacteriaceae</taxon>
        <taxon>Corynebacterium</taxon>
    </lineage>
</organism>
<keyword evidence="2" id="KW-0812">Transmembrane</keyword>
<accession>A0A1I2QLI6</accession>
<proteinExistence type="predicted"/>
<evidence type="ECO:0000313" key="4">
    <source>
        <dbReference type="Proteomes" id="UP000199065"/>
    </source>
</evidence>
<evidence type="ECO:0000256" key="2">
    <source>
        <dbReference type="SAM" id="Phobius"/>
    </source>
</evidence>
<evidence type="ECO:0000256" key="1">
    <source>
        <dbReference type="SAM" id="MobiDB-lite"/>
    </source>
</evidence>
<dbReference type="OrthoDB" id="5179451at2"/>
<evidence type="ECO:0000313" key="3">
    <source>
        <dbReference type="EMBL" id="SFG28840.1"/>
    </source>
</evidence>
<feature type="region of interest" description="Disordered" evidence="1">
    <location>
        <begin position="64"/>
        <end position="83"/>
    </location>
</feature>
<reference evidence="3 4" key="1">
    <citation type="submission" date="2016-10" db="EMBL/GenBank/DDBJ databases">
        <authorList>
            <person name="de Groot N.N."/>
        </authorList>
    </citation>
    <scope>NUCLEOTIDE SEQUENCE [LARGE SCALE GENOMIC DNA]</scope>
    <source>
        <strain>J11</strain>
        <strain evidence="4">PG 39</strain>
    </source>
</reference>
<dbReference type="Proteomes" id="UP000199065">
    <property type="component" value="Unassembled WGS sequence"/>
</dbReference>
<dbReference type="AlphaFoldDB" id="A0A1I2QLI6"/>
<feature type="compositionally biased region" description="Basic and acidic residues" evidence="1">
    <location>
        <begin position="65"/>
        <end position="83"/>
    </location>
</feature>
<gene>
    <name evidence="3" type="ORF">SAMN05660282_00503</name>
</gene>
<protein>
    <recommendedName>
        <fullName evidence="5">FtsX-like permease family protein</fullName>
    </recommendedName>
</protein>
<keyword evidence="4" id="KW-1185">Reference proteome</keyword>
<dbReference type="EMBL" id="FOPJ01000002">
    <property type="protein sequence ID" value="SFG28840.1"/>
    <property type="molecule type" value="Genomic_DNA"/>
</dbReference>
<sequence>MLTEIRGGARMALSHWRSGLLISACLSLMVFMLTIVVVGLSEEDQDDKILSQVRAQEGYAFTVAKRTDLNTDPNKEPEHDKKLSPRAPALLEELLSQPDTYGIAPFDVPDDDADSEGSHGQFLVIIGEGIEKVHPHVNWCSPAPCAMRGARTTPFEPTIHSGEITLPGDGHETVLKEGAAFWAPDSSITNLDYRKILRLNPSDISKLTPLAQRSLSGRVILLGKPEEGQRQEVLQEFLTENYNSGHTLIPVSLDSPQRPWLSTRTHVAILVLILVLALSAMAVIAYCLHARRIVDRTVRALAIRRMCGGTPEGSYLRMASYIGFSMALIPGLVGIVILVFDTYAGIPFGATVSLATLLIAYLLVMVDVGTRVKTERFLQS</sequence>